<feature type="repeat" description="WD" evidence="5">
    <location>
        <begin position="349"/>
        <end position="380"/>
    </location>
</feature>
<name>A0A2I0TVD2_LIMLA</name>
<dbReference type="PROSITE" id="PS00678">
    <property type="entry name" value="WD_REPEATS_1"/>
    <property type="match status" value="1"/>
</dbReference>
<dbReference type="CDD" id="cd00200">
    <property type="entry name" value="WD40"/>
    <property type="match status" value="1"/>
</dbReference>
<keyword evidence="2 5" id="KW-0853">WD repeat</keyword>
<dbReference type="CDD" id="cd12804">
    <property type="entry name" value="AKAP10_AKB"/>
    <property type="match status" value="1"/>
</dbReference>
<dbReference type="InterPro" id="IPR037719">
    <property type="entry name" value="AKAP10_AKB_dom"/>
</dbReference>
<keyword evidence="7" id="KW-1185">Reference proteome</keyword>
<evidence type="ECO:0000313" key="6">
    <source>
        <dbReference type="EMBL" id="PKU37780.1"/>
    </source>
</evidence>
<dbReference type="InterPro" id="IPR001680">
    <property type="entry name" value="WD40_rpt"/>
</dbReference>
<keyword evidence="4" id="KW-0539">Nucleus</keyword>
<accession>A0A2I0TVD2</accession>
<dbReference type="AlphaFoldDB" id="A0A2I0TVD2"/>
<evidence type="ECO:0000256" key="4">
    <source>
        <dbReference type="ARBA" id="ARBA00023242"/>
    </source>
</evidence>
<dbReference type="GO" id="GO:0005730">
    <property type="term" value="C:nucleolus"/>
    <property type="evidence" value="ECO:0007669"/>
    <property type="project" value="UniProtKB-SubCell"/>
</dbReference>
<protein>
    <submittedName>
        <fullName evidence="6">Uncharacterized protein</fullName>
    </submittedName>
</protein>
<dbReference type="InterPro" id="IPR019775">
    <property type="entry name" value="WD40_repeat_CS"/>
</dbReference>
<proteinExistence type="predicted"/>
<dbReference type="InterPro" id="IPR001632">
    <property type="entry name" value="WD40_G-protein_beta-like"/>
</dbReference>
<dbReference type="GO" id="GO:0007219">
    <property type="term" value="P:Notch signaling pathway"/>
    <property type="evidence" value="ECO:0007669"/>
    <property type="project" value="TreeGrafter"/>
</dbReference>
<sequence length="393" mass="44099">MTFGRVSDLGQFIRESEPEPDVKKSKGSMFSQAMKKWVQGNTDEAQEEMAWRIAKMIVNDVMQQAQCEQPPEKVTKIFLWDPATGNQIGRVLSGHSKWITCLCWEPLHINPECRYLASASKDGSIRIWDTLMGRCDKILTSHTQSVTCVKWGGDGLLYSSSQDRTIKVWRTQDGVLCRTLQGHAHWVNTMALSTDYVLRTGAFEPAEATINPQDVSGSLAELKDKAQQRYDQVRGKEPERLVSGSDDFTLFLWRPAEDKKPLERMTGHQALINQVLFSPDTRLIASASFDKSIKLWDGRTGKYLTSLRGHVSAVYQIAWSADSRLLVSGSSDSTLKVWDAKTKKLAIDLPGHADEVYATDWSPDGQRVASGGKDKCLRIWFLLTVKAMLRPSA</sequence>
<dbReference type="InterPro" id="IPR020472">
    <property type="entry name" value="WD40_PAC1"/>
</dbReference>
<evidence type="ECO:0000256" key="1">
    <source>
        <dbReference type="ARBA" id="ARBA00004604"/>
    </source>
</evidence>
<dbReference type="PANTHER" id="PTHR19848">
    <property type="entry name" value="WD40 REPEAT PROTEIN"/>
    <property type="match status" value="1"/>
</dbReference>
<dbReference type="GO" id="GO:0051018">
    <property type="term" value="F:protein kinase A binding"/>
    <property type="evidence" value="ECO:0007669"/>
    <property type="project" value="InterPro"/>
</dbReference>
<gene>
    <name evidence="6" type="ORF">llap_11920</name>
</gene>
<dbReference type="OrthoDB" id="10267436at2759"/>
<dbReference type="PROSITE" id="PS50082">
    <property type="entry name" value="WD_REPEATS_2"/>
    <property type="match status" value="5"/>
</dbReference>
<evidence type="ECO:0000256" key="2">
    <source>
        <dbReference type="ARBA" id="ARBA00022574"/>
    </source>
</evidence>
<dbReference type="InterPro" id="IPR036322">
    <property type="entry name" value="WD40_repeat_dom_sf"/>
</dbReference>
<evidence type="ECO:0000313" key="7">
    <source>
        <dbReference type="Proteomes" id="UP000233556"/>
    </source>
</evidence>
<dbReference type="Gene3D" id="2.130.10.10">
    <property type="entry name" value="YVTN repeat-like/Quinoprotein amine dehydrogenase"/>
    <property type="match status" value="1"/>
</dbReference>
<dbReference type="SUPFAM" id="SSF50978">
    <property type="entry name" value="WD40 repeat-like"/>
    <property type="match status" value="1"/>
</dbReference>
<dbReference type="SMART" id="SM00320">
    <property type="entry name" value="WD40"/>
    <property type="match status" value="6"/>
</dbReference>
<feature type="repeat" description="WD" evidence="5">
    <location>
        <begin position="307"/>
        <end position="348"/>
    </location>
</feature>
<keyword evidence="3" id="KW-0677">Repeat</keyword>
<reference evidence="7" key="2">
    <citation type="submission" date="2017-12" db="EMBL/GenBank/DDBJ databases">
        <title>Genome sequence of the Bar-tailed Godwit (Limosa lapponica baueri).</title>
        <authorList>
            <person name="Lima N.C.B."/>
            <person name="Parody-Merino A.M."/>
            <person name="Battley P.F."/>
            <person name="Fidler A.E."/>
            <person name="Prosdocimi F."/>
        </authorList>
    </citation>
    <scope>NUCLEOTIDE SEQUENCE [LARGE SCALE GENOMIC DNA]</scope>
</reference>
<dbReference type="PROSITE" id="PS50294">
    <property type="entry name" value="WD_REPEATS_REGION"/>
    <property type="match status" value="5"/>
</dbReference>
<comment type="subcellular location">
    <subcellularLocation>
        <location evidence="1">Nucleus</location>
        <location evidence="1">Nucleolus</location>
    </subcellularLocation>
</comment>
<organism evidence="6 7">
    <name type="scientific">Limosa lapponica baueri</name>
    <dbReference type="NCBI Taxonomy" id="1758121"/>
    <lineage>
        <taxon>Eukaryota</taxon>
        <taxon>Metazoa</taxon>
        <taxon>Chordata</taxon>
        <taxon>Craniata</taxon>
        <taxon>Vertebrata</taxon>
        <taxon>Euteleostomi</taxon>
        <taxon>Archelosauria</taxon>
        <taxon>Archosauria</taxon>
        <taxon>Dinosauria</taxon>
        <taxon>Saurischia</taxon>
        <taxon>Theropoda</taxon>
        <taxon>Coelurosauria</taxon>
        <taxon>Aves</taxon>
        <taxon>Neognathae</taxon>
        <taxon>Neoaves</taxon>
        <taxon>Charadriiformes</taxon>
        <taxon>Scolopacidae</taxon>
        <taxon>Limosa</taxon>
    </lineage>
</organism>
<evidence type="ECO:0000256" key="3">
    <source>
        <dbReference type="ARBA" id="ARBA00022737"/>
    </source>
</evidence>
<feature type="repeat" description="WD" evidence="5">
    <location>
        <begin position="265"/>
        <end position="306"/>
    </location>
</feature>
<dbReference type="PANTHER" id="PTHR19848:SF0">
    <property type="entry name" value="NOTCHLESS PROTEIN HOMOLOG 1"/>
    <property type="match status" value="1"/>
</dbReference>
<dbReference type="PRINTS" id="PR00319">
    <property type="entry name" value="GPROTEINB"/>
</dbReference>
<feature type="repeat" description="WD" evidence="5">
    <location>
        <begin position="139"/>
        <end position="179"/>
    </location>
</feature>
<reference evidence="7" key="1">
    <citation type="submission" date="2017-11" db="EMBL/GenBank/DDBJ databases">
        <authorList>
            <person name="Lima N.C."/>
            <person name="Parody-Merino A.M."/>
            <person name="Battley P.F."/>
            <person name="Fidler A.E."/>
            <person name="Prosdocimi F."/>
        </authorList>
    </citation>
    <scope>NUCLEOTIDE SEQUENCE [LARGE SCALE GENOMIC DNA]</scope>
</reference>
<dbReference type="GO" id="GO:0000027">
    <property type="term" value="P:ribosomal large subunit assembly"/>
    <property type="evidence" value="ECO:0007669"/>
    <property type="project" value="TreeGrafter"/>
</dbReference>
<dbReference type="Pfam" id="PF00400">
    <property type="entry name" value="WD40"/>
    <property type="match status" value="5"/>
</dbReference>
<dbReference type="EMBL" id="KZ506992">
    <property type="protein sequence ID" value="PKU37780.1"/>
    <property type="molecule type" value="Genomic_DNA"/>
</dbReference>
<feature type="repeat" description="WD" evidence="5">
    <location>
        <begin position="92"/>
        <end position="129"/>
    </location>
</feature>
<evidence type="ECO:0000256" key="5">
    <source>
        <dbReference type="PROSITE-ProRule" id="PRU00221"/>
    </source>
</evidence>
<dbReference type="Proteomes" id="UP000233556">
    <property type="component" value="Unassembled WGS sequence"/>
</dbReference>
<dbReference type="PRINTS" id="PR00320">
    <property type="entry name" value="GPROTEINBRPT"/>
</dbReference>
<dbReference type="InterPro" id="IPR015943">
    <property type="entry name" value="WD40/YVTN_repeat-like_dom_sf"/>
</dbReference>